<organism evidence="1 2">
    <name type="scientific">Halpernia humi</name>
    <dbReference type="NCBI Taxonomy" id="493375"/>
    <lineage>
        <taxon>Bacteria</taxon>
        <taxon>Pseudomonadati</taxon>
        <taxon>Bacteroidota</taxon>
        <taxon>Flavobacteriia</taxon>
        <taxon>Flavobacteriales</taxon>
        <taxon>Weeksellaceae</taxon>
        <taxon>Chryseobacterium group</taxon>
        <taxon>Halpernia</taxon>
    </lineage>
</organism>
<dbReference type="EMBL" id="FNUS01000008">
    <property type="protein sequence ID" value="SEG60907.1"/>
    <property type="molecule type" value="Genomic_DNA"/>
</dbReference>
<sequence>MGNCNNILSIHNGMGTTQIDRFNAALQTNFILLDERNEEDFILFVQKLSHYVKYFNGFNIEEGNWANFYEKESTAILILIANWNIDLVQNSFEIKKNEILLNTDFAIQQNLLLDFFNDLESIFNQLLGKINLLDNDISEKENLTASSYAISENFTQIKNQINASTNIPSLLKHFTFLKAAQQLFGLLLSWKNFSQIAVDFQLNNYSKHSPHYALFLSFLKLLNFAKNQLNGFTKKHLDFYYKDILHIENQIAKPDFAHLAITPYKNLPFLIPKNTIFLGGKNSSGQKKYFASTSDQTVNGISLNAFYSQSRNGAQYFKTENLLPFNGVNKGFNVFTSTATEFQEGIMIASPILYLQSGERTINIRFNSKNYSAKDFSFYLTGEKKVIEISGKNEGNFIALNIPATEKKIIPFDEKLHPEFLVKTSFPVLKIMPKNRSIISTINKIELNIEVTDFKSFILESDFGTINPEKPFYPFGEFPKSGNGITLESNEFFMKENAVATLSLIPDGKAANYFDNNCETFFLNDGKFVAFPPVSKEYLEKRNGFNETRKTAKVDSIFDSLPNNYPLLNFNFKDIANPEITSNGKFRIELQNSSFENETFLETFIAASKDGSALPYKPKIKEFTFNYSVSEVIDFTKKSTKNNLLELFQVFPYGFLKLENKALHFSKMNDFEGDIFLGFENATPKDTLTFLIQLQDGTANPMVESAKISWYYLSQNKWNSLESDALADETFSFSQSGLVGITIPDFNASKNTILPPNLFWVKISVSDIQAVCNFLGVHTQALKVVLTDFENIGTAFLETTPKETISKLFSNIIEVKKVSQPYDSFGGKLAEKDENLYQRSSERLRHKARAITSWDYERIILQEFPEVFRVKTLNHYRYDTEINNSSAGFVTLIPFAKTSNTENVSWKPMLSLNKMTLIKKFLSKITSPHVQINVKPPKLEKVVVQFNVKFRPAENMDTRLYIAELTDTINRYLSPWAYENDELNFANNIEFSSIIQLIDNLPYVDYLTDFKILQYLLDENNNTVGNAIQNLTKITPQTDFSLFIPNESYPIKEI</sequence>
<dbReference type="Proteomes" id="UP000236738">
    <property type="component" value="Unassembled WGS sequence"/>
</dbReference>
<evidence type="ECO:0000313" key="1">
    <source>
        <dbReference type="EMBL" id="SEG60907.1"/>
    </source>
</evidence>
<name>A0A1H6BKK5_9FLAO</name>
<reference evidence="2" key="1">
    <citation type="submission" date="2016-10" db="EMBL/GenBank/DDBJ databases">
        <authorList>
            <person name="Varghese N."/>
            <person name="Submissions S."/>
        </authorList>
    </citation>
    <scope>NUCLEOTIDE SEQUENCE [LARGE SCALE GENOMIC DNA]</scope>
    <source>
        <strain evidence="2">DSM 21580</strain>
    </source>
</reference>
<keyword evidence="2" id="KW-1185">Reference proteome</keyword>
<dbReference type="RefSeq" id="WP_103914767.1">
    <property type="nucleotide sequence ID" value="NZ_FNUS01000008.1"/>
</dbReference>
<dbReference type="AlphaFoldDB" id="A0A1H6BKK5"/>
<evidence type="ECO:0000313" key="2">
    <source>
        <dbReference type="Proteomes" id="UP000236738"/>
    </source>
</evidence>
<gene>
    <name evidence="1" type="ORF">SAMN05421847_2937</name>
</gene>
<dbReference type="OrthoDB" id="9762853at2"/>
<protein>
    <recommendedName>
        <fullName evidence="3">Baseplate protein J-like domain-containing protein</fullName>
    </recommendedName>
</protein>
<evidence type="ECO:0008006" key="3">
    <source>
        <dbReference type="Google" id="ProtNLM"/>
    </source>
</evidence>
<accession>A0A1H6BKK5</accession>
<proteinExistence type="predicted"/>